<dbReference type="NCBIfam" id="TIGR00613">
    <property type="entry name" value="reco"/>
    <property type="match status" value="1"/>
</dbReference>
<keyword evidence="1" id="KW-0227">DNA damage</keyword>
<dbReference type="AlphaFoldDB" id="A0A2A4YDK2"/>
<dbReference type="SUPFAM" id="SSF57863">
    <property type="entry name" value="ArfGap/RecO-like zinc finger"/>
    <property type="match status" value="1"/>
</dbReference>
<dbReference type="InterPro" id="IPR012340">
    <property type="entry name" value="NA-bd_OB-fold"/>
</dbReference>
<feature type="domain" description="DNA replication/recombination mediator RecO N-terminal" evidence="4">
    <location>
        <begin position="18"/>
        <end position="93"/>
    </location>
</feature>
<dbReference type="SUPFAM" id="SSF50249">
    <property type="entry name" value="Nucleic acid-binding proteins"/>
    <property type="match status" value="1"/>
</dbReference>
<proteinExistence type="predicted"/>
<dbReference type="PANTHER" id="PTHR33991">
    <property type="entry name" value="DNA REPAIR PROTEIN RECO"/>
    <property type="match status" value="1"/>
</dbReference>
<dbReference type="GO" id="GO:0043590">
    <property type="term" value="C:bacterial nucleoid"/>
    <property type="evidence" value="ECO:0007669"/>
    <property type="project" value="TreeGrafter"/>
</dbReference>
<keyword evidence="3" id="KW-0234">DNA repair</keyword>
<dbReference type="PANTHER" id="PTHR33991:SF1">
    <property type="entry name" value="DNA REPAIR PROTEIN RECO"/>
    <property type="match status" value="1"/>
</dbReference>
<dbReference type="EMBL" id="NVUU01000081">
    <property type="protein sequence ID" value="PCI92873.1"/>
    <property type="molecule type" value="Genomic_DNA"/>
</dbReference>
<dbReference type="InterPro" id="IPR022572">
    <property type="entry name" value="DNA_rep/recomb_RecO_N"/>
</dbReference>
<evidence type="ECO:0000313" key="6">
    <source>
        <dbReference type="Proteomes" id="UP000217838"/>
    </source>
</evidence>
<accession>A0A2A4YDK2</accession>
<evidence type="ECO:0000256" key="3">
    <source>
        <dbReference type="ARBA" id="ARBA00023204"/>
    </source>
</evidence>
<dbReference type="Gene3D" id="2.40.50.140">
    <property type="entry name" value="Nucleic acid-binding proteins"/>
    <property type="match status" value="1"/>
</dbReference>
<dbReference type="InterPro" id="IPR003717">
    <property type="entry name" value="RecO"/>
</dbReference>
<reference evidence="6" key="1">
    <citation type="submission" date="2017-08" db="EMBL/GenBank/DDBJ databases">
        <title>A dynamic microbial community with high functional redundancy inhabits the cold, oxic subseafloor aquifer.</title>
        <authorList>
            <person name="Tully B.J."/>
            <person name="Wheat C.G."/>
            <person name="Glazer B.T."/>
            <person name="Huber J.A."/>
        </authorList>
    </citation>
    <scope>NUCLEOTIDE SEQUENCE [LARGE SCALE GENOMIC DNA]</scope>
</reference>
<dbReference type="GO" id="GO:0006302">
    <property type="term" value="P:double-strand break repair"/>
    <property type="evidence" value="ECO:0007669"/>
    <property type="project" value="TreeGrafter"/>
</dbReference>
<evidence type="ECO:0000313" key="5">
    <source>
        <dbReference type="EMBL" id="PCI92873.1"/>
    </source>
</evidence>
<comment type="caution">
    <text evidence="5">The sequence shown here is derived from an EMBL/GenBank/DDBJ whole genome shotgun (WGS) entry which is preliminary data.</text>
</comment>
<gene>
    <name evidence="5" type="primary">recO</name>
    <name evidence="5" type="ORF">COB11_06405</name>
</gene>
<name>A0A2A4YDK2_UNCAE</name>
<keyword evidence="2" id="KW-0233">DNA recombination</keyword>
<dbReference type="Pfam" id="PF11967">
    <property type="entry name" value="RecO_N"/>
    <property type="match status" value="1"/>
</dbReference>
<evidence type="ECO:0000256" key="2">
    <source>
        <dbReference type="ARBA" id="ARBA00023172"/>
    </source>
</evidence>
<organism evidence="5 6">
    <name type="scientific">Aerophobetes bacterium</name>
    <dbReference type="NCBI Taxonomy" id="2030807"/>
    <lineage>
        <taxon>Bacteria</taxon>
        <taxon>Candidatus Aerophobota</taxon>
    </lineage>
</organism>
<dbReference type="GO" id="GO:0006310">
    <property type="term" value="P:DNA recombination"/>
    <property type="evidence" value="ECO:0007669"/>
    <property type="project" value="UniProtKB-KW"/>
</dbReference>
<dbReference type="InterPro" id="IPR037278">
    <property type="entry name" value="ARFGAP/RecO"/>
</dbReference>
<evidence type="ECO:0000256" key="1">
    <source>
        <dbReference type="ARBA" id="ARBA00022763"/>
    </source>
</evidence>
<dbReference type="Proteomes" id="UP000217838">
    <property type="component" value="Unassembled WGS sequence"/>
</dbReference>
<protein>
    <submittedName>
        <fullName evidence="5">DNA repair protein RecO</fullName>
    </submittedName>
</protein>
<sequence length="214" mass="24469">MNLCYHEAILSFQSLKQMSEFHQIEGVILRSFNYKEKQKILSVFTKDGILSFITYVSKNKASGALCEPTSCVNFTYSKSRSDLLKVKEINLINAHISLRNNYEKIESASNILRSLVKSQLPGKPSPLLYQLTKVYLKQLCKSIYPKGIEISFLLKLMRHEGLLSFEKDSPFTNEETILVKALTFTKDFSLLEEIHLDGIFTGKVENLFNETVNV</sequence>
<evidence type="ECO:0000259" key="4">
    <source>
        <dbReference type="Pfam" id="PF11967"/>
    </source>
</evidence>